<sequence length="136" mass="15714">MGIVKLLSQDIILLLIFVSKHLFKSLRNNLSRLWHLLVSECIFFSFLFVIIIFILSNVSKSCLSLLSNTLNPADPGGKTTIEDSEKLTDRTRMHASTYIHCYLHNHKLNQTLINIQKTTYIYINTYYTYTVPSMPV</sequence>
<evidence type="ECO:0000313" key="3">
    <source>
        <dbReference type="Proteomes" id="UP001162480"/>
    </source>
</evidence>
<organism evidence="2 3">
    <name type="scientific">Octopus vulgaris</name>
    <name type="common">Common octopus</name>
    <dbReference type="NCBI Taxonomy" id="6645"/>
    <lineage>
        <taxon>Eukaryota</taxon>
        <taxon>Metazoa</taxon>
        <taxon>Spiralia</taxon>
        <taxon>Lophotrochozoa</taxon>
        <taxon>Mollusca</taxon>
        <taxon>Cephalopoda</taxon>
        <taxon>Coleoidea</taxon>
        <taxon>Octopodiformes</taxon>
        <taxon>Octopoda</taxon>
        <taxon>Incirrata</taxon>
        <taxon>Octopodidae</taxon>
        <taxon>Octopus</taxon>
    </lineage>
</organism>
<keyword evidence="3" id="KW-1185">Reference proteome</keyword>
<proteinExistence type="predicted"/>
<name>A0AA36BX44_OCTVU</name>
<keyword evidence="1" id="KW-0472">Membrane</keyword>
<evidence type="ECO:0000256" key="1">
    <source>
        <dbReference type="SAM" id="Phobius"/>
    </source>
</evidence>
<protein>
    <submittedName>
        <fullName evidence="2">Uncharacterized protein</fullName>
    </submittedName>
</protein>
<dbReference type="AlphaFoldDB" id="A0AA36BX44"/>
<gene>
    <name evidence="2" type="ORF">OCTVUL_1B030930</name>
</gene>
<dbReference type="EMBL" id="OX597839">
    <property type="protein sequence ID" value="CAI9741452.1"/>
    <property type="molecule type" value="Genomic_DNA"/>
</dbReference>
<feature type="transmembrane region" description="Helical" evidence="1">
    <location>
        <begin position="35"/>
        <end position="55"/>
    </location>
</feature>
<reference evidence="2" key="1">
    <citation type="submission" date="2023-08" db="EMBL/GenBank/DDBJ databases">
        <authorList>
            <person name="Alioto T."/>
            <person name="Alioto T."/>
            <person name="Gomez Garrido J."/>
        </authorList>
    </citation>
    <scope>NUCLEOTIDE SEQUENCE</scope>
</reference>
<evidence type="ECO:0000313" key="2">
    <source>
        <dbReference type="EMBL" id="CAI9741452.1"/>
    </source>
</evidence>
<accession>A0AA36BX44</accession>
<keyword evidence="1" id="KW-1133">Transmembrane helix</keyword>
<keyword evidence="1" id="KW-0812">Transmembrane</keyword>
<dbReference type="Proteomes" id="UP001162480">
    <property type="component" value="Chromosome 26"/>
</dbReference>